<feature type="chain" id="PRO_5046729809" evidence="4">
    <location>
        <begin position="18"/>
        <end position="269"/>
    </location>
</feature>
<proteinExistence type="inferred from homology"/>
<dbReference type="PANTHER" id="PTHR30085">
    <property type="entry name" value="AMINO ACID ABC TRANSPORTER PERMEASE"/>
    <property type="match status" value="1"/>
</dbReference>
<keyword evidence="7" id="KW-1185">Reference proteome</keyword>
<evidence type="ECO:0000256" key="4">
    <source>
        <dbReference type="SAM" id="SignalP"/>
    </source>
</evidence>
<evidence type="ECO:0000313" key="7">
    <source>
        <dbReference type="Proteomes" id="UP001500908"/>
    </source>
</evidence>
<gene>
    <name evidence="6" type="ORF">GCM10022402_39760</name>
</gene>
<comment type="similarity">
    <text evidence="1">Belongs to the bacterial solute-binding protein 3 family.</text>
</comment>
<dbReference type="CDD" id="cd13690">
    <property type="entry name" value="PBP2_GluB"/>
    <property type="match status" value="1"/>
</dbReference>
<dbReference type="InterPro" id="IPR051455">
    <property type="entry name" value="Bact_solute-bind_prot3"/>
</dbReference>
<dbReference type="SUPFAM" id="SSF53850">
    <property type="entry name" value="Periplasmic binding protein-like II"/>
    <property type="match status" value="1"/>
</dbReference>
<keyword evidence="3 4" id="KW-0732">Signal</keyword>
<dbReference type="EMBL" id="BAABDD010000025">
    <property type="protein sequence ID" value="GAA3757550.1"/>
    <property type="molecule type" value="Genomic_DNA"/>
</dbReference>
<evidence type="ECO:0000313" key="6">
    <source>
        <dbReference type="EMBL" id="GAA3757550.1"/>
    </source>
</evidence>
<feature type="signal peptide" evidence="4">
    <location>
        <begin position="1"/>
        <end position="17"/>
    </location>
</feature>
<evidence type="ECO:0000256" key="3">
    <source>
        <dbReference type="ARBA" id="ARBA00022729"/>
    </source>
</evidence>
<dbReference type="SMART" id="SM00062">
    <property type="entry name" value="PBPb"/>
    <property type="match status" value="1"/>
</dbReference>
<feature type="domain" description="Solute-binding protein family 3/N-terminal" evidence="5">
    <location>
        <begin position="31"/>
        <end position="254"/>
    </location>
</feature>
<organism evidence="6 7">
    <name type="scientific">Salinactinospora qingdaonensis</name>
    <dbReference type="NCBI Taxonomy" id="702744"/>
    <lineage>
        <taxon>Bacteria</taxon>
        <taxon>Bacillati</taxon>
        <taxon>Actinomycetota</taxon>
        <taxon>Actinomycetes</taxon>
        <taxon>Streptosporangiales</taxon>
        <taxon>Nocardiopsidaceae</taxon>
        <taxon>Salinactinospora</taxon>
    </lineage>
</organism>
<name>A0ABP7G846_9ACTN</name>
<dbReference type="InterPro" id="IPR001638">
    <property type="entry name" value="Solute-binding_3/MltF_N"/>
</dbReference>
<evidence type="ECO:0000256" key="1">
    <source>
        <dbReference type="ARBA" id="ARBA00010333"/>
    </source>
</evidence>
<evidence type="ECO:0000256" key="2">
    <source>
        <dbReference type="ARBA" id="ARBA00022448"/>
    </source>
</evidence>
<dbReference type="PROSITE" id="PS51257">
    <property type="entry name" value="PROKAR_LIPOPROTEIN"/>
    <property type="match status" value="1"/>
</dbReference>
<keyword evidence="2" id="KW-0813">Transport</keyword>
<evidence type="ECO:0000259" key="5">
    <source>
        <dbReference type="SMART" id="SM00062"/>
    </source>
</evidence>
<sequence>MRTRPITCALAATAALALTLTGCGGGGDGEGITIGVKYDQPGLGLLEGDQPVGLDVDVATYIAQELGYSEDQITWTEAASANRETYLQQGTVDMIVATYSITEERKEVVDFAGPYYVAQQDILVPADNTAIAGPEDLAGKTLCSASGSRSAFTITETLEIDAQLREAGNYSECIQLLSNGTVDAVTTDDAILAGYSAQQPGDFKVVGNPFQEERYGVGLPQGSTERCQEINDAITQMYDDGSAEEFLEEHFGDAGYEYSTEIPEFDGCA</sequence>
<dbReference type="Gene3D" id="3.40.190.10">
    <property type="entry name" value="Periplasmic binding protein-like II"/>
    <property type="match status" value="2"/>
</dbReference>
<dbReference type="Proteomes" id="UP001500908">
    <property type="component" value="Unassembled WGS sequence"/>
</dbReference>
<accession>A0ABP7G846</accession>
<dbReference type="PANTHER" id="PTHR30085:SF6">
    <property type="entry name" value="ABC TRANSPORTER GLUTAMINE-BINDING PROTEIN GLNH"/>
    <property type="match status" value="1"/>
</dbReference>
<reference evidence="7" key="1">
    <citation type="journal article" date="2019" name="Int. J. Syst. Evol. Microbiol.">
        <title>The Global Catalogue of Microorganisms (GCM) 10K type strain sequencing project: providing services to taxonomists for standard genome sequencing and annotation.</title>
        <authorList>
            <consortium name="The Broad Institute Genomics Platform"/>
            <consortium name="The Broad Institute Genome Sequencing Center for Infectious Disease"/>
            <person name="Wu L."/>
            <person name="Ma J."/>
        </authorList>
    </citation>
    <scope>NUCLEOTIDE SEQUENCE [LARGE SCALE GENOMIC DNA]</scope>
    <source>
        <strain evidence="7">JCM 17137</strain>
    </source>
</reference>
<dbReference type="Pfam" id="PF00497">
    <property type="entry name" value="SBP_bac_3"/>
    <property type="match status" value="1"/>
</dbReference>
<comment type="caution">
    <text evidence="6">The sequence shown here is derived from an EMBL/GenBank/DDBJ whole genome shotgun (WGS) entry which is preliminary data.</text>
</comment>
<protein>
    <submittedName>
        <fullName evidence="6">Glutamate ABC transporter substrate-binding protein</fullName>
    </submittedName>
</protein>
<dbReference type="RefSeq" id="WP_344974614.1">
    <property type="nucleotide sequence ID" value="NZ_BAABDD010000025.1"/>
</dbReference>